<dbReference type="AlphaFoldDB" id="K0TE71"/>
<accession>K0TE71</accession>
<dbReference type="Proteomes" id="UP000266841">
    <property type="component" value="Unassembled WGS sequence"/>
</dbReference>
<dbReference type="EMBL" id="AGNL01001408">
    <property type="protein sequence ID" value="EJK77018.1"/>
    <property type="molecule type" value="Genomic_DNA"/>
</dbReference>
<sequence length="301" mass="32131">MDAGPFDPSSSIGCGLGSSFQALRAAVSGTSSGGSDEIIRNIQSMAAMGDSETASALNEAVAGVASNEIGDSASASAPMAMSMPGRLRLPAPIKRVRVCVSNNENTRSLFSMLRVLACDSGELDRIVGVAGRHSALPSFSGTDVRYPISLRNERRAMELLLEVTRRGLSGYPTSLAQDIRDLADEVALPRYSNARNARLQVRGEKEVLNHFALWSRTAMHVIDVIAREVETEKRLIRASAAGGSAAIDGLGLGLGDDLGFERVIRAMEDDDDCHTTILRYCSDVLGAARRDELSRLANGMF</sequence>
<organism evidence="2 3">
    <name type="scientific">Thalassiosira oceanica</name>
    <name type="common">Marine diatom</name>
    <dbReference type="NCBI Taxonomy" id="159749"/>
    <lineage>
        <taxon>Eukaryota</taxon>
        <taxon>Sar</taxon>
        <taxon>Stramenopiles</taxon>
        <taxon>Ochrophyta</taxon>
        <taxon>Bacillariophyta</taxon>
        <taxon>Coscinodiscophyceae</taxon>
        <taxon>Thalassiosirophycidae</taxon>
        <taxon>Thalassiosirales</taxon>
        <taxon>Thalassiosiraceae</taxon>
        <taxon>Thalassiosira</taxon>
    </lineage>
</organism>
<gene>
    <name evidence="2" type="ORF">THAOC_01180</name>
</gene>
<protein>
    <recommendedName>
        <fullName evidence="1">Rubisco LSMT substrate-binding domain-containing protein</fullName>
    </recommendedName>
</protein>
<evidence type="ECO:0000313" key="2">
    <source>
        <dbReference type="EMBL" id="EJK77018.1"/>
    </source>
</evidence>
<evidence type="ECO:0000313" key="3">
    <source>
        <dbReference type="Proteomes" id="UP000266841"/>
    </source>
</evidence>
<dbReference type="OrthoDB" id="341421at2759"/>
<reference evidence="2 3" key="1">
    <citation type="journal article" date="2012" name="Genome Biol.">
        <title>Genome and low-iron response of an oceanic diatom adapted to chronic iron limitation.</title>
        <authorList>
            <person name="Lommer M."/>
            <person name="Specht M."/>
            <person name="Roy A.S."/>
            <person name="Kraemer L."/>
            <person name="Andreson R."/>
            <person name="Gutowska M.A."/>
            <person name="Wolf J."/>
            <person name="Bergner S.V."/>
            <person name="Schilhabel M.B."/>
            <person name="Klostermeier U.C."/>
            <person name="Beiko R.G."/>
            <person name="Rosenstiel P."/>
            <person name="Hippler M."/>
            <person name="Laroche J."/>
        </authorList>
    </citation>
    <scope>NUCLEOTIDE SEQUENCE [LARGE SCALE GENOMIC DNA]</scope>
    <source>
        <strain evidence="2 3">CCMP1005</strain>
    </source>
</reference>
<dbReference type="InterPro" id="IPR015353">
    <property type="entry name" value="Rubisco_LSMT_subst-bd"/>
</dbReference>
<dbReference type="SUPFAM" id="SSF81822">
    <property type="entry name" value="RuBisCo LSMT C-terminal, substrate-binding domain"/>
    <property type="match status" value="1"/>
</dbReference>
<dbReference type="Pfam" id="PF09273">
    <property type="entry name" value="Rubis-subs-bind"/>
    <property type="match status" value="1"/>
</dbReference>
<comment type="caution">
    <text evidence="2">The sequence shown here is derived from an EMBL/GenBank/DDBJ whole genome shotgun (WGS) entry which is preliminary data.</text>
</comment>
<keyword evidence="3" id="KW-1185">Reference proteome</keyword>
<dbReference type="InterPro" id="IPR036464">
    <property type="entry name" value="Rubisco_LSMT_subst-bd_sf"/>
</dbReference>
<dbReference type="Gene3D" id="3.90.1420.10">
    <property type="entry name" value="Rubisco LSMT, substrate-binding domain"/>
    <property type="match status" value="1"/>
</dbReference>
<proteinExistence type="predicted"/>
<evidence type="ECO:0000259" key="1">
    <source>
        <dbReference type="Pfam" id="PF09273"/>
    </source>
</evidence>
<feature type="domain" description="Rubisco LSMT substrate-binding" evidence="1">
    <location>
        <begin position="97"/>
        <end position="208"/>
    </location>
</feature>
<name>K0TE71_THAOC</name>
<dbReference type="eggNOG" id="KOG1337">
    <property type="taxonomic scope" value="Eukaryota"/>
</dbReference>